<evidence type="ECO:0000256" key="6">
    <source>
        <dbReference type="ARBA" id="ARBA00023136"/>
    </source>
</evidence>
<keyword evidence="2" id="KW-0813">Transport</keyword>
<feature type="transmembrane region" description="Helical" evidence="7">
    <location>
        <begin position="312"/>
        <end position="331"/>
    </location>
</feature>
<accession>A0ABX5L8P7</accession>
<evidence type="ECO:0000313" key="10">
    <source>
        <dbReference type="Proteomes" id="UP000245514"/>
    </source>
</evidence>
<keyword evidence="5 7" id="KW-1133">Transmembrane helix</keyword>
<feature type="transmembrane region" description="Helical" evidence="7">
    <location>
        <begin position="280"/>
        <end position="300"/>
    </location>
</feature>
<dbReference type="PROSITE" id="PS50850">
    <property type="entry name" value="MFS"/>
    <property type="match status" value="1"/>
</dbReference>
<dbReference type="PANTHER" id="PTHR43045:SF1">
    <property type="entry name" value="SHIKIMATE TRANSPORTER"/>
    <property type="match status" value="1"/>
</dbReference>
<keyword evidence="6 7" id="KW-0472">Membrane</keyword>
<organism evidence="9 10">
    <name type="scientific">Pseudoglutamicibacter cumminsii</name>
    <dbReference type="NCBI Taxonomy" id="156979"/>
    <lineage>
        <taxon>Bacteria</taxon>
        <taxon>Bacillati</taxon>
        <taxon>Actinomycetota</taxon>
        <taxon>Actinomycetes</taxon>
        <taxon>Micrococcales</taxon>
        <taxon>Micrococcaceae</taxon>
        <taxon>Pseudoglutamicibacter</taxon>
    </lineage>
</organism>
<feature type="transmembrane region" description="Helical" evidence="7">
    <location>
        <begin position="35"/>
        <end position="53"/>
    </location>
</feature>
<gene>
    <name evidence="9" type="ORF">CAY35_05085</name>
</gene>
<feature type="transmembrane region" description="Helical" evidence="7">
    <location>
        <begin position="95"/>
        <end position="118"/>
    </location>
</feature>
<feature type="transmembrane region" description="Helical" evidence="7">
    <location>
        <begin position="59"/>
        <end position="83"/>
    </location>
</feature>
<dbReference type="InterPro" id="IPR020846">
    <property type="entry name" value="MFS_dom"/>
</dbReference>
<feature type="transmembrane region" description="Helical" evidence="7">
    <location>
        <begin position="255"/>
        <end position="274"/>
    </location>
</feature>
<evidence type="ECO:0000256" key="2">
    <source>
        <dbReference type="ARBA" id="ARBA00022448"/>
    </source>
</evidence>
<evidence type="ECO:0000259" key="8">
    <source>
        <dbReference type="PROSITE" id="PS50850"/>
    </source>
</evidence>
<evidence type="ECO:0000256" key="1">
    <source>
        <dbReference type="ARBA" id="ARBA00004651"/>
    </source>
</evidence>
<dbReference type="Proteomes" id="UP000245514">
    <property type="component" value="Unassembled WGS sequence"/>
</dbReference>
<feature type="transmembrane region" description="Helical" evidence="7">
    <location>
        <begin position="405"/>
        <end position="424"/>
    </location>
</feature>
<evidence type="ECO:0000256" key="3">
    <source>
        <dbReference type="ARBA" id="ARBA00022475"/>
    </source>
</evidence>
<name>A0ABX5L8P7_9MICC</name>
<feature type="transmembrane region" description="Helical" evidence="7">
    <location>
        <begin position="124"/>
        <end position="148"/>
    </location>
</feature>
<protein>
    <submittedName>
        <fullName evidence="9">MFS transporter</fullName>
    </submittedName>
</protein>
<dbReference type="Gene3D" id="1.20.1250.20">
    <property type="entry name" value="MFS general substrate transporter like domains"/>
    <property type="match status" value="2"/>
</dbReference>
<feature type="transmembrane region" description="Helical" evidence="7">
    <location>
        <begin position="337"/>
        <end position="356"/>
    </location>
</feature>
<keyword evidence="10" id="KW-1185">Reference proteome</keyword>
<dbReference type="CDD" id="cd17369">
    <property type="entry name" value="MFS_ShiA_like"/>
    <property type="match status" value="1"/>
</dbReference>
<sequence length="434" mass="46463">MTAAQTSPQAEPRQASATKYVVASLIGNSLEWYDFFLYATASAVVFNVLMFPAGTDPLVGALGAYAGLAVGFVARPLGGVIFGHIGDKVSRKTSLIITLVVMGLASTAMGLLPTYASIGIAAPIILVLLRVAQGIAAGGEWGGAVLLISENSSQKRRGMLAAFSQSGVSLGFVTSALAFYAVKQLPEEQFLTWGWRLPFLFSIVLLIVGLYIRRSLPEETADEAETVAVDNERIPMVEAFRRFPGQMFAAMGMRIAENGGSYIFMTFSVVYGKHVGVDDSLLLLMLAITMTLSFFSFVFFGHLSDVVGRRRVYAFGAVGMIVVAAPFFSLIETGSVPLMLLGFVLALCVCHGAMIGTQPSLFHELFPAEVRYSAISIAHEVASVFAGGIAPMIATALLLKYDSPLPIVIYLIVMCLITLVSVLVSRKYSFEVKG</sequence>
<dbReference type="EMBL" id="QFWG01000005">
    <property type="protein sequence ID" value="PWI27905.1"/>
    <property type="molecule type" value="Genomic_DNA"/>
</dbReference>
<feature type="domain" description="Major facilitator superfamily (MFS) profile" evidence="8">
    <location>
        <begin position="20"/>
        <end position="433"/>
    </location>
</feature>
<evidence type="ECO:0000256" key="5">
    <source>
        <dbReference type="ARBA" id="ARBA00022989"/>
    </source>
</evidence>
<dbReference type="InterPro" id="IPR011701">
    <property type="entry name" value="MFS"/>
</dbReference>
<evidence type="ECO:0000313" key="9">
    <source>
        <dbReference type="EMBL" id="PWI27905.1"/>
    </source>
</evidence>
<dbReference type="SUPFAM" id="SSF103473">
    <property type="entry name" value="MFS general substrate transporter"/>
    <property type="match status" value="1"/>
</dbReference>
<comment type="caution">
    <text evidence="9">The sequence shown here is derived from an EMBL/GenBank/DDBJ whole genome shotgun (WGS) entry which is preliminary data.</text>
</comment>
<keyword evidence="3" id="KW-1003">Cell membrane</keyword>
<evidence type="ECO:0000256" key="7">
    <source>
        <dbReference type="SAM" id="Phobius"/>
    </source>
</evidence>
<dbReference type="Pfam" id="PF07690">
    <property type="entry name" value="MFS_1"/>
    <property type="match status" value="1"/>
</dbReference>
<keyword evidence="4 7" id="KW-0812">Transmembrane</keyword>
<feature type="transmembrane region" description="Helical" evidence="7">
    <location>
        <begin position="377"/>
        <end position="399"/>
    </location>
</feature>
<reference evidence="9 10" key="1">
    <citation type="submission" date="2018-05" db="EMBL/GenBank/DDBJ databases">
        <title>Draft Genome Sequence of Arthrobacter cumminsii IME1328, Isolated from a Patient Who Suffered from Foot Ulcers in China.</title>
        <authorList>
            <person name="Li M."/>
            <person name="Jiang Z."/>
            <person name="Sun Q."/>
            <person name="Tong Y."/>
        </authorList>
    </citation>
    <scope>NUCLEOTIDE SEQUENCE [LARGE SCALE GENOMIC DNA]</scope>
    <source>
        <strain evidence="9 10">IME1328</strain>
    </source>
</reference>
<feature type="transmembrane region" description="Helical" evidence="7">
    <location>
        <begin position="160"/>
        <end position="181"/>
    </location>
</feature>
<evidence type="ECO:0000256" key="4">
    <source>
        <dbReference type="ARBA" id="ARBA00022692"/>
    </source>
</evidence>
<dbReference type="InterPro" id="IPR036259">
    <property type="entry name" value="MFS_trans_sf"/>
</dbReference>
<proteinExistence type="predicted"/>
<dbReference type="PANTHER" id="PTHR43045">
    <property type="entry name" value="SHIKIMATE TRANSPORTER"/>
    <property type="match status" value="1"/>
</dbReference>
<comment type="subcellular location">
    <subcellularLocation>
        <location evidence="1">Cell membrane</location>
        <topology evidence="1">Multi-pass membrane protein</topology>
    </subcellularLocation>
</comment>
<feature type="transmembrane region" description="Helical" evidence="7">
    <location>
        <begin position="193"/>
        <end position="212"/>
    </location>
</feature>